<keyword evidence="1" id="KW-0805">Transcription regulation</keyword>
<dbReference type="SMART" id="SM00342">
    <property type="entry name" value="HTH_ARAC"/>
    <property type="match status" value="1"/>
</dbReference>
<dbReference type="InterPro" id="IPR020449">
    <property type="entry name" value="Tscrpt_reg_AraC-type_HTH"/>
</dbReference>
<dbReference type="EMBL" id="AAVT01000002">
    <property type="protein sequence ID" value="EAW31762.1"/>
    <property type="molecule type" value="Genomic_DNA"/>
</dbReference>
<dbReference type="Pfam" id="PF01965">
    <property type="entry name" value="DJ-1_PfpI"/>
    <property type="match status" value="1"/>
</dbReference>
<dbReference type="GO" id="GO:0043565">
    <property type="term" value="F:sequence-specific DNA binding"/>
    <property type="evidence" value="ECO:0007669"/>
    <property type="project" value="InterPro"/>
</dbReference>
<evidence type="ECO:0000313" key="6">
    <source>
        <dbReference type="Proteomes" id="UP000004931"/>
    </source>
</evidence>
<evidence type="ECO:0000259" key="4">
    <source>
        <dbReference type="PROSITE" id="PS01124"/>
    </source>
</evidence>
<evidence type="ECO:0000313" key="5">
    <source>
        <dbReference type="EMBL" id="EAW31762.1"/>
    </source>
</evidence>
<dbReference type="InterPro" id="IPR009057">
    <property type="entry name" value="Homeodomain-like_sf"/>
</dbReference>
<dbReference type="SUPFAM" id="SSF46689">
    <property type="entry name" value="Homeodomain-like"/>
    <property type="match status" value="2"/>
</dbReference>
<dbReference type="SUPFAM" id="SSF52317">
    <property type="entry name" value="Class I glutamine amidotransferase-like"/>
    <property type="match status" value="1"/>
</dbReference>
<dbReference type="CDD" id="cd03138">
    <property type="entry name" value="GATase1_AraC_2"/>
    <property type="match status" value="1"/>
</dbReference>
<dbReference type="eggNOG" id="COG4977">
    <property type="taxonomic scope" value="Bacteria"/>
</dbReference>
<keyword evidence="2" id="KW-0238">DNA-binding</keyword>
<organism evidence="5 6">
    <name type="scientific">marine gamma proteobacterium HTCC2143</name>
    <dbReference type="NCBI Taxonomy" id="247633"/>
    <lineage>
        <taxon>Bacteria</taxon>
        <taxon>Pseudomonadati</taxon>
        <taxon>Pseudomonadota</taxon>
        <taxon>Gammaproteobacteria</taxon>
        <taxon>Cellvibrionales</taxon>
        <taxon>Spongiibacteraceae</taxon>
        <taxon>BD1-7 clade</taxon>
    </lineage>
</organism>
<dbReference type="PANTHER" id="PTHR43280:SF28">
    <property type="entry name" value="HTH-TYPE TRANSCRIPTIONAL ACTIVATOR RHAS"/>
    <property type="match status" value="1"/>
</dbReference>
<evidence type="ECO:0000256" key="2">
    <source>
        <dbReference type="ARBA" id="ARBA00023125"/>
    </source>
</evidence>
<dbReference type="STRING" id="247633.GP2143_04910"/>
<sequence length="328" mass="36947">MQHISLLALPSCLTTSISLPLEILNAANELARIRNRKQAPLTIDIVGEKIGPIVTAGGLSVMSTATPATIRQTDLLILPSLWRNPMATIRQQQWLLPWLSRVADQGTIICAVGTSSFFLAEAELLKHKPATTHWYYFDAFEKRYPDVELKRQHLITQADSIFCAGSVNSIADLIVHLVADQYGQKIARQVEGQFSPEIRRAFGEHAFSQRDNSPHKDEIVVEAQEYLQQNYASPLRISGLADQLELSHRSFNRRFKKAAGITAADYLQNHRLHVARELLRTSNLSVSEIAAQCGYQDNSYFCLRFKIKMGQTPLSYRQSVRGKLFKIT</sequence>
<feature type="domain" description="HTH araC/xylS-type" evidence="4">
    <location>
        <begin position="221"/>
        <end position="319"/>
    </location>
</feature>
<dbReference type="PRINTS" id="PR00032">
    <property type="entry name" value="HTHARAC"/>
</dbReference>
<keyword evidence="3" id="KW-0804">Transcription</keyword>
<gene>
    <name evidence="5" type="ORF">GP2143_04910</name>
</gene>
<protein>
    <submittedName>
        <fullName evidence="5">Transcriptional regulator, AraC family protein</fullName>
    </submittedName>
</protein>
<dbReference type="InterPro" id="IPR029062">
    <property type="entry name" value="Class_I_gatase-like"/>
</dbReference>
<dbReference type="AlphaFoldDB" id="A0YB32"/>
<reference evidence="5 6" key="1">
    <citation type="journal article" date="2010" name="J. Bacteriol.">
        <title>Genome sequence of the oligotrophic marine Gammaproteobacterium HTCC2143, isolated from the Oregon Coast.</title>
        <authorList>
            <person name="Oh H.M."/>
            <person name="Kang I."/>
            <person name="Ferriera S."/>
            <person name="Giovannoni S.J."/>
            <person name="Cho J.C."/>
        </authorList>
    </citation>
    <scope>NUCLEOTIDE SEQUENCE [LARGE SCALE GENOMIC DNA]</scope>
    <source>
        <strain evidence="5 6">HTCC2143</strain>
    </source>
</reference>
<dbReference type="Proteomes" id="UP000004931">
    <property type="component" value="Unassembled WGS sequence"/>
</dbReference>
<evidence type="ECO:0000256" key="3">
    <source>
        <dbReference type="ARBA" id="ARBA00023163"/>
    </source>
</evidence>
<dbReference type="OrthoDB" id="9803764at2"/>
<dbReference type="PROSITE" id="PS01124">
    <property type="entry name" value="HTH_ARAC_FAMILY_2"/>
    <property type="match status" value="1"/>
</dbReference>
<dbReference type="PANTHER" id="PTHR43280">
    <property type="entry name" value="ARAC-FAMILY TRANSCRIPTIONAL REGULATOR"/>
    <property type="match status" value="1"/>
</dbReference>
<accession>A0YB32</accession>
<name>A0YB32_9GAMM</name>
<dbReference type="Gene3D" id="1.10.10.60">
    <property type="entry name" value="Homeodomain-like"/>
    <property type="match status" value="2"/>
</dbReference>
<dbReference type="Pfam" id="PF12833">
    <property type="entry name" value="HTH_18"/>
    <property type="match status" value="1"/>
</dbReference>
<comment type="caution">
    <text evidence="5">The sequence shown here is derived from an EMBL/GenBank/DDBJ whole genome shotgun (WGS) entry which is preliminary data.</text>
</comment>
<dbReference type="InterPro" id="IPR002818">
    <property type="entry name" value="DJ-1/PfpI"/>
</dbReference>
<dbReference type="Gene3D" id="3.40.50.880">
    <property type="match status" value="1"/>
</dbReference>
<dbReference type="InterPro" id="IPR018060">
    <property type="entry name" value="HTH_AraC"/>
</dbReference>
<evidence type="ECO:0000256" key="1">
    <source>
        <dbReference type="ARBA" id="ARBA00023015"/>
    </source>
</evidence>
<keyword evidence="6" id="KW-1185">Reference proteome</keyword>
<proteinExistence type="predicted"/>
<dbReference type="GO" id="GO:0003700">
    <property type="term" value="F:DNA-binding transcription factor activity"/>
    <property type="evidence" value="ECO:0007669"/>
    <property type="project" value="InterPro"/>
</dbReference>